<gene>
    <name evidence="10" type="primary">fliN_1</name>
    <name evidence="10" type="ORF">CA54_17680</name>
</gene>
<dbReference type="PANTHER" id="PTHR43484:SF1">
    <property type="entry name" value="FLAGELLAR MOTOR SWITCH PROTEIN FLIN"/>
    <property type="match status" value="1"/>
</dbReference>
<dbReference type="SUPFAM" id="SSF101801">
    <property type="entry name" value="Surface presentation of antigens (SPOA)"/>
    <property type="match status" value="1"/>
</dbReference>
<dbReference type="Gene3D" id="2.30.330.10">
    <property type="entry name" value="SpoA-like"/>
    <property type="match status" value="1"/>
</dbReference>
<feature type="compositionally biased region" description="Acidic residues" evidence="8">
    <location>
        <begin position="1"/>
        <end position="13"/>
    </location>
</feature>
<name>A0A5C6BMH7_9PLAN</name>
<evidence type="ECO:0000256" key="6">
    <source>
        <dbReference type="ARBA" id="ARBA00022779"/>
    </source>
</evidence>
<feature type="compositionally biased region" description="Low complexity" evidence="8">
    <location>
        <begin position="112"/>
        <end position="126"/>
    </location>
</feature>
<dbReference type="Proteomes" id="UP000320735">
    <property type="component" value="Unassembled WGS sequence"/>
</dbReference>
<feature type="domain" description="Flagellar motor switch protein FliN-like C-terminal" evidence="9">
    <location>
        <begin position="185"/>
        <end position="255"/>
    </location>
</feature>
<feature type="region of interest" description="Disordered" evidence="8">
    <location>
        <begin position="1"/>
        <end position="129"/>
    </location>
</feature>
<evidence type="ECO:0000256" key="7">
    <source>
        <dbReference type="ARBA" id="ARBA00023136"/>
    </source>
</evidence>
<dbReference type="GO" id="GO:0071973">
    <property type="term" value="P:bacterial-type flagellum-dependent cell motility"/>
    <property type="evidence" value="ECO:0007669"/>
    <property type="project" value="InterPro"/>
</dbReference>
<keyword evidence="5" id="KW-0145">Chemotaxis</keyword>
<dbReference type="InterPro" id="IPR051469">
    <property type="entry name" value="FliN/MopA/SpaO"/>
</dbReference>
<evidence type="ECO:0000256" key="8">
    <source>
        <dbReference type="SAM" id="MobiDB-lite"/>
    </source>
</evidence>
<organism evidence="10 11">
    <name type="scientific">Symmachiella macrocystis</name>
    <dbReference type="NCBI Taxonomy" id="2527985"/>
    <lineage>
        <taxon>Bacteria</taxon>
        <taxon>Pseudomonadati</taxon>
        <taxon>Planctomycetota</taxon>
        <taxon>Planctomycetia</taxon>
        <taxon>Planctomycetales</taxon>
        <taxon>Planctomycetaceae</taxon>
        <taxon>Symmachiella</taxon>
    </lineage>
</organism>
<dbReference type="InterPro" id="IPR001172">
    <property type="entry name" value="FliN_T3SS_HrcQb"/>
</dbReference>
<dbReference type="AlphaFoldDB" id="A0A5C6BMH7"/>
<keyword evidence="4" id="KW-1003">Cell membrane</keyword>
<keyword evidence="11" id="KW-1185">Reference proteome</keyword>
<dbReference type="NCBIfam" id="TIGR02480">
    <property type="entry name" value="fliN"/>
    <property type="match status" value="1"/>
</dbReference>
<dbReference type="EMBL" id="SJPP01000001">
    <property type="protein sequence ID" value="TWU12942.1"/>
    <property type="molecule type" value="Genomic_DNA"/>
</dbReference>
<feature type="compositionally biased region" description="Acidic residues" evidence="8">
    <location>
        <begin position="91"/>
        <end position="100"/>
    </location>
</feature>
<proteinExistence type="inferred from homology"/>
<keyword evidence="6" id="KW-0283">Flagellar rotation</keyword>
<keyword evidence="10" id="KW-0282">Flagellum</keyword>
<feature type="compositionally biased region" description="Acidic residues" evidence="8">
    <location>
        <begin position="49"/>
        <end position="59"/>
    </location>
</feature>
<sequence>MSDENDDLLDPAEIEALLNEAGAGDAPTPPPPQATSPDADAPPNAPSTPDEESDQLSQDDLDRLMAEATSGTAPLESQPKPPAAAAPPQDNDGDLLDPSEIEQLLNAQDSGAAASPATAATSAPASNLSAETDELLRQAEAGLAAAISSDGGARGNPGPFGNPQPYTFEEFGKSDSSAANVALNTLHDVELDIRIELGRTELLIEEVLQLRDGSVVPLDKLAGDPVDVIVNERLIARGEVLVLNDNFCVRITEILPPHL</sequence>
<dbReference type="PRINTS" id="PR00956">
    <property type="entry name" value="FLGMOTORFLIN"/>
</dbReference>
<keyword evidence="7" id="KW-0472">Membrane</keyword>
<evidence type="ECO:0000313" key="11">
    <source>
        <dbReference type="Proteomes" id="UP000320735"/>
    </source>
</evidence>
<dbReference type="GO" id="GO:0006935">
    <property type="term" value="P:chemotaxis"/>
    <property type="evidence" value="ECO:0007669"/>
    <property type="project" value="UniProtKB-KW"/>
</dbReference>
<dbReference type="RefSeq" id="WP_197532294.1">
    <property type="nucleotide sequence ID" value="NZ_SJPP01000001.1"/>
</dbReference>
<dbReference type="InterPro" id="IPR001543">
    <property type="entry name" value="FliN-like_C"/>
</dbReference>
<evidence type="ECO:0000256" key="5">
    <source>
        <dbReference type="ARBA" id="ARBA00022500"/>
    </source>
</evidence>
<evidence type="ECO:0000256" key="2">
    <source>
        <dbReference type="ARBA" id="ARBA00009226"/>
    </source>
</evidence>
<evidence type="ECO:0000256" key="4">
    <source>
        <dbReference type="ARBA" id="ARBA00022475"/>
    </source>
</evidence>
<accession>A0A5C6BMH7</accession>
<reference evidence="10 11" key="1">
    <citation type="submission" date="2019-02" db="EMBL/GenBank/DDBJ databases">
        <title>Deep-cultivation of Planctomycetes and their phenomic and genomic characterization uncovers novel biology.</title>
        <authorList>
            <person name="Wiegand S."/>
            <person name="Jogler M."/>
            <person name="Boedeker C."/>
            <person name="Pinto D."/>
            <person name="Vollmers J."/>
            <person name="Rivas-Marin E."/>
            <person name="Kohn T."/>
            <person name="Peeters S.H."/>
            <person name="Heuer A."/>
            <person name="Rast P."/>
            <person name="Oberbeckmann S."/>
            <person name="Bunk B."/>
            <person name="Jeske O."/>
            <person name="Meyerdierks A."/>
            <person name="Storesund J.E."/>
            <person name="Kallscheuer N."/>
            <person name="Luecker S."/>
            <person name="Lage O.M."/>
            <person name="Pohl T."/>
            <person name="Merkel B.J."/>
            <person name="Hornburger P."/>
            <person name="Mueller R.-W."/>
            <person name="Bruemmer F."/>
            <person name="Labrenz M."/>
            <person name="Spormann A.M."/>
            <person name="Op Den Camp H."/>
            <person name="Overmann J."/>
            <person name="Amann R."/>
            <person name="Jetten M.S.M."/>
            <person name="Mascher T."/>
            <person name="Medema M.H."/>
            <person name="Devos D.P."/>
            <person name="Kaster A.-K."/>
            <person name="Ovreas L."/>
            <person name="Rohde M."/>
            <person name="Galperin M.Y."/>
            <person name="Jogler C."/>
        </authorList>
    </citation>
    <scope>NUCLEOTIDE SEQUENCE [LARGE SCALE GENOMIC DNA]</scope>
    <source>
        <strain evidence="10 11">CA54</strain>
    </source>
</reference>
<comment type="caution">
    <text evidence="10">The sequence shown here is derived from an EMBL/GenBank/DDBJ whole genome shotgun (WGS) entry which is preliminary data.</text>
</comment>
<comment type="subcellular location">
    <subcellularLocation>
        <location evidence="1">Cell membrane</location>
        <topology evidence="1">Peripheral membrane protein</topology>
        <orientation evidence="1">Cytoplasmic side</orientation>
    </subcellularLocation>
</comment>
<dbReference type="InterPro" id="IPR012826">
    <property type="entry name" value="FliN"/>
</dbReference>
<dbReference type="GO" id="GO:0005886">
    <property type="term" value="C:plasma membrane"/>
    <property type="evidence" value="ECO:0007669"/>
    <property type="project" value="UniProtKB-SubCell"/>
</dbReference>
<dbReference type="GO" id="GO:0003774">
    <property type="term" value="F:cytoskeletal motor activity"/>
    <property type="evidence" value="ECO:0007669"/>
    <property type="project" value="InterPro"/>
</dbReference>
<protein>
    <recommendedName>
        <fullName evidence="3">Flagellar motor switch protein FliN</fullName>
    </recommendedName>
</protein>
<dbReference type="InterPro" id="IPR036429">
    <property type="entry name" value="SpoA-like_sf"/>
</dbReference>
<dbReference type="PANTHER" id="PTHR43484">
    <property type="match status" value="1"/>
</dbReference>
<keyword evidence="10" id="KW-0966">Cell projection</keyword>
<dbReference type="GO" id="GO:0009425">
    <property type="term" value="C:bacterial-type flagellum basal body"/>
    <property type="evidence" value="ECO:0007669"/>
    <property type="project" value="InterPro"/>
</dbReference>
<dbReference type="Pfam" id="PF01052">
    <property type="entry name" value="FliMN_C"/>
    <property type="match status" value="1"/>
</dbReference>
<evidence type="ECO:0000256" key="1">
    <source>
        <dbReference type="ARBA" id="ARBA00004413"/>
    </source>
</evidence>
<evidence type="ECO:0000259" key="9">
    <source>
        <dbReference type="Pfam" id="PF01052"/>
    </source>
</evidence>
<evidence type="ECO:0000256" key="3">
    <source>
        <dbReference type="ARBA" id="ARBA00021897"/>
    </source>
</evidence>
<keyword evidence="10" id="KW-0969">Cilium</keyword>
<comment type="similarity">
    <text evidence="2">Belongs to the FliN/MopA/SpaO family.</text>
</comment>
<evidence type="ECO:0000313" key="10">
    <source>
        <dbReference type="EMBL" id="TWU12942.1"/>
    </source>
</evidence>